<keyword evidence="2" id="KW-1185">Reference proteome</keyword>
<proteinExistence type="predicted"/>
<dbReference type="InParanoid" id="A0A2H3DPW3"/>
<protein>
    <submittedName>
        <fullName evidence="1">Uncharacterized protein</fullName>
    </submittedName>
</protein>
<dbReference type="AlphaFoldDB" id="A0A2H3DPW3"/>
<dbReference type="STRING" id="47427.A0A2H3DPW3"/>
<evidence type="ECO:0000313" key="2">
    <source>
        <dbReference type="Proteomes" id="UP000217790"/>
    </source>
</evidence>
<name>A0A2H3DPW3_ARMGA</name>
<accession>A0A2H3DPW3</accession>
<sequence>MRMYTKLVASDWQSSMSPPGADSPINLFLPSLSETLIPLVTFLRLLLHSTHPAPPASPAILYTFKHSRMGMRICVERGITCVLADVKMASAGKGWAPCLQISSFDMRLLDYISS</sequence>
<evidence type="ECO:0000313" key="1">
    <source>
        <dbReference type="EMBL" id="PBK95924.1"/>
    </source>
</evidence>
<dbReference type="Proteomes" id="UP000217790">
    <property type="component" value="Unassembled WGS sequence"/>
</dbReference>
<dbReference type="OrthoDB" id="1922221at2759"/>
<gene>
    <name evidence="1" type="ORF">ARMGADRAFT_753588</name>
</gene>
<dbReference type="EMBL" id="KZ293651">
    <property type="protein sequence ID" value="PBK95924.1"/>
    <property type="molecule type" value="Genomic_DNA"/>
</dbReference>
<organism evidence="1 2">
    <name type="scientific">Armillaria gallica</name>
    <name type="common">Bulbous honey fungus</name>
    <name type="synonym">Armillaria bulbosa</name>
    <dbReference type="NCBI Taxonomy" id="47427"/>
    <lineage>
        <taxon>Eukaryota</taxon>
        <taxon>Fungi</taxon>
        <taxon>Dikarya</taxon>
        <taxon>Basidiomycota</taxon>
        <taxon>Agaricomycotina</taxon>
        <taxon>Agaricomycetes</taxon>
        <taxon>Agaricomycetidae</taxon>
        <taxon>Agaricales</taxon>
        <taxon>Marasmiineae</taxon>
        <taxon>Physalacriaceae</taxon>
        <taxon>Armillaria</taxon>
    </lineage>
</organism>
<reference evidence="2" key="1">
    <citation type="journal article" date="2017" name="Nat. Ecol. Evol.">
        <title>Genome expansion and lineage-specific genetic innovations in the forest pathogenic fungi Armillaria.</title>
        <authorList>
            <person name="Sipos G."/>
            <person name="Prasanna A.N."/>
            <person name="Walter M.C."/>
            <person name="O'Connor E."/>
            <person name="Balint B."/>
            <person name="Krizsan K."/>
            <person name="Kiss B."/>
            <person name="Hess J."/>
            <person name="Varga T."/>
            <person name="Slot J."/>
            <person name="Riley R."/>
            <person name="Boka B."/>
            <person name="Rigling D."/>
            <person name="Barry K."/>
            <person name="Lee J."/>
            <person name="Mihaltcheva S."/>
            <person name="LaButti K."/>
            <person name="Lipzen A."/>
            <person name="Waldron R."/>
            <person name="Moloney N.M."/>
            <person name="Sperisen C."/>
            <person name="Kredics L."/>
            <person name="Vagvoelgyi C."/>
            <person name="Patrignani A."/>
            <person name="Fitzpatrick D."/>
            <person name="Nagy I."/>
            <person name="Doyle S."/>
            <person name="Anderson J.B."/>
            <person name="Grigoriev I.V."/>
            <person name="Gueldener U."/>
            <person name="Muensterkoetter M."/>
            <person name="Nagy L.G."/>
        </authorList>
    </citation>
    <scope>NUCLEOTIDE SEQUENCE [LARGE SCALE GENOMIC DNA]</scope>
    <source>
        <strain evidence="2">Ar21-2</strain>
    </source>
</reference>